<evidence type="ECO:0000256" key="1">
    <source>
        <dbReference type="ARBA" id="ARBA00005953"/>
    </source>
</evidence>
<protein>
    <submittedName>
        <fullName evidence="3">Acyl-CoA thioester hydrolase</fullName>
        <ecNumber evidence="3">3.1.2.-</ecNumber>
    </submittedName>
</protein>
<sequence length="135" mass="15477">MESLPAPAHRHPLHVAPDDIDFMGHVNNAVYLNWVQDAVVAYWRKVAPSEAVAHHLWVALKHEITYRRPAFLEDDIIATVVARRVEGARAFFSTMIKRGEEVLAEVESTWCALDTATQRPRRIAKDLAERFLHRD</sequence>
<name>A0A840YVX4_9SPHN</name>
<organism evidence="3 4">
    <name type="scientific">Stakelama sediminis</name>
    <dbReference type="NCBI Taxonomy" id="463200"/>
    <lineage>
        <taxon>Bacteria</taxon>
        <taxon>Pseudomonadati</taxon>
        <taxon>Pseudomonadota</taxon>
        <taxon>Alphaproteobacteria</taxon>
        <taxon>Sphingomonadales</taxon>
        <taxon>Sphingomonadaceae</taxon>
        <taxon>Stakelama</taxon>
    </lineage>
</organism>
<comment type="similarity">
    <text evidence="1">Belongs to the 4-hydroxybenzoyl-CoA thioesterase family.</text>
</comment>
<dbReference type="GO" id="GO:0047617">
    <property type="term" value="F:fatty acyl-CoA hydrolase activity"/>
    <property type="evidence" value="ECO:0007669"/>
    <property type="project" value="TreeGrafter"/>
</dbReference>
<dbReference type="PANTHER" id="PTHR31793:SF27">
    <property type="entry name" value="NOVEL THIOESTERASE SUPERFAMILY DOMAIN AND SAPOSIN A-TYPE DOMAIN CONTAINING PROTEIN (0610012H03RIK)"/>
    <property type="match status" value="1"/>
</dbReference>
<dbReference type="Pfam" id="PF13279">
    <property type="entry name" value="4HBT_2"/>
    <property type="match status" value="1"/>
</dbReference>
<dbReference type="Gene3D" id="3.10.129.10">
    <property type="entry name" value="Hotdog Thioesterase"/>
    <property type="match status" value="1"/>
</dbReference>
<dbReference type="EMBL" id="JACIJI010000001">
    <property type="protein sequence ID" value="MBB5717707.1"/>
    <property type="molecule type" value="Genomic_DNA"/>
</dbReference>
<dbReference type="SUPFAM" id="SSF54637">
    <property type="entry name" value="Thioesterase/thiol ester dehydrase-isomerase"/>
    <property type="match status" value="1"/>
</dbReference>
<reference evidence="3 4" key="1">
    <citation type="submission" date="2020-08" db="EMBL/GenBank/DDBJ databases">
        <title>Genomic Encyclopedia of Type Strains, Phase IV (KMG-IV): sequencing the most valuable type-strain genomes for metagenomic binning, comparative biology and taxonomic classification.</title>
        <authorList>
            <person name="Goeker M."/>
        </authorList>
    </citation>
    <scope>NUCLEOTIDE SEQUENCE [LARGE SCALE GENOMIC DNA]</scope>
    <source>
        <strain evidence="3 4">DSM 27203</strain>
    </source>
</reference>
<accession>A0A840YVX4</accession>
<proteinExistence type="inferred from homology"/>
<dbReference type="PANTHER" id="PTHR31793">
    <property type="entry name" value="4-HYDROXYBENZOYL-COA THIOESTERASE FAMILY MEMBER"/>
    <property type="match status" value="1"/>
</dbReference>
<dbReference type="EC" id="3.1.2.-" evidence="3"/>
<dbReference type="Proteomes" id="UP000554342">
    <property type="component" value="Unassembled WGS sequence"/>
</dbReference>
<dbReference type="InterPro" id="IPR050563">
    <property type="entry name" value="4-hydroxybenzoyl-CoA_TE"/>
</dbReference>
<dbReference type="CDD" id="cd00586">
    <property type="entry name" value="4HBT"/>
    <property type="match status" value="1"/>
</dbReference>
<keyword evidence="2 3" id="KW-0378">Hydrolase</keyword>
<gene>
    <name evidence="3" type="ORF">FHR23_000614</name>
</gene>
<evidence type="ECO:0000256" key="2">
    <source>
        <dbReference type="ARBA" id="ARBA00022801"/>
    </source>
</evidence>
<keyword evidence="4" id="KW-1185">Reference proteome</keyword>
<evidence type="ECO:0000313" key="3">
    <source>
        <dbReference type="EMBL" id="MBB5717707.1"/>
    </source>
</evidence>
<comment type="caution">
    <text evidence="3">The sequence shown here is derived from an EMBL/GenBank/DDBJ whole genome shotgun (WGS) entry which is preliminary data.</text>
</comment>
<dbReference type="AlphaFoldDB" id="A0A840YVX4"/>
<dbReference type="InterPro" id="IPR029069">
    <property type="entry name" value="HotDog_dom_sf"/>
</dbReference>
<evidence type="ECO:0000313" key="4">
    <source>
        <dbReference type="Proteomes" id="UP000554342"/>
    </source>
</evidence>